<reference evidence="2" key="1">
    <citation type="journal article" date="2014" name="Int. J. Syst. Evol. Microbiol.">
        <title>Complete genome sequence of Corynebacterium casei LMG S-19264T (=DSM 44701T), isolated from a smear-ripened cheese.</title>
        <authorList>
            <consortium name="US DOE Joint Genome Institute (JGI-PGF)"/>
            <person name="Walter F."/>
            <person name="Albersmeier A."/>
            <person name="Kalinowski J."/>
            <person name="Ruckert C."/>
        </authorList>
    </citation>
    <scope>NUCLEOTIDE SEQUENCE</scope>
    <source>
        <strain evidence="2">CGMCC 1.16067</strain>
    </source>
</reference>
<comment type="caution">
    <text evidence="2">The sequence shown here is derived from an EMBL/GenBank/DDBJ whole genome shotgun (WGS) entry which is preliminary data.</text>
</comment>
<gene>
    <name evidence="2" type="ORF">GCM10011519_18790</name>
</gene>
<dbReference type="Pfam" id="PF21805">
    <property type="entry name" value="Imm5_like"/>
    <property type="match status" value="1"/>
</dbReference>
<organism evidence="2 3">
    <name type="scientific">Marmoricola endophyticus</name>
    <dbReference type="NCBI Taxonomy" id="2040280"/>
    <lineage>
        <taxon>Bacteria</taxon>
        <taxon>Bacillati</taxon>
        <taxon>Actinomycetota</taxon>
        <taxon>Actinomycetes</taxon>
        <taxon>Propionibacteriales</taxon>
        <taxon>Nocardioidaceae</taxon>
        <taxon>Marmoricola</taxon>
    </lineage>
</organism>
<dbReference type="RefSeq" id="WP_188779532.1">
    <property type="nucleotide sequence ID" value="NZ_BMKQ01000001.1"/>
</dbReference>
<name>A0A917F2T6_9ACTN</name>
<reference evidence="2" key="2">
    <citation type="submission" date="2020-09" db="EMBL/GenBank/DDBJ databases">
        <authorList>
            <person name="Sun Q."/>
            <person name="Zhou Y."/>
        </authorList>
    </citation>
    <scope>NUCLEOTIDE SEQUENCE</scope>
    <source>
        <strain evidence="2">CGMCC 1.16067</strain>
    </source>
</reference>
<feature type="domain" description="Imm-5-like" evidence="1">
    <location>
        <begin position="8"/>
        <end position="100"/>
    </location>
</feature>
<evidence type="ECO:0000313" key="2">
    <source>
        <dbReference type="EMBL" id="GGF45191.1"/>
    </source>
</evidence>
<dbReference type="InterPro" id="IPR048667">
    <property type="entry name" value="Imm5-like"/>
</dbReference>
<dbReference type="Proteomes" id="UP000649179">
    <property type="component" value="Unassembled WGS sequence"/>
</dbReference>
<evidence type="ECO:0000259" key="1">
    <source>
        <dbReference type="Pfam" id="PF21805"/>
    </source>
</evidence>
<sequence length="166" mass="17286">MELTLDELRAVTGYALARAERVLPVFEASRSDDHRPRRALDAAAAFAAGGRRTALLRTRAADALRAGRECPDEAAALAALAAGDAAASAYLHPLAHATQVPHLLRSAALAVRVAELTDGASVDEALRDASDAAGPVVREVLRRYPGPPDGGGRTGALVHTLDALLR</sequence>
<dbReference type="AlphaFoldDB" id="A0A917F2T6"/>
<accession>A0A917F2T6</accession>
<proteinExistence type="predicted"/>
<protein>
    <recommendedName>
        <fullName evidence="1">Imm-5-like domain-containing protein</fullName>
    </recommendedName>
</protein>
<evidence type="ECO:0000313" key="3">
    <source>
        <dbReference type="Proteomes" id="UP000649179"/>
    </source>
</evidence>
<keyword evidence="3" id="KW-1185">Reference proteome</keyword>
<dbReference type="EMBL" id="BMKQ01000001">
    <property type="protein sequence ID" value="GGF45191.1"/>
    <property type="molecule type" value="Genomic_DNA"/>
</dbReference>